<organism evidence="1 2">
    <name type="scientific">Coprinopsis cinerea (strain Okayama-7 / 130 / ATCC MYA-4618 / FGSC 9003)</name>
    <name type="common">Inky cap fungus</name>
    <name type="synonym">Hormographiella aspergillata</name>
    <dbReference type="NCBI Taxonomy" id="240176"/>
    <lineage>
        <taxon>Eukaryota</taxon>
        <taxon>Fungi</taxon>
        <taxon>Dikarya</taxon>
        <taxon>Basidiomycota</taxon>
        <taxon>Agaricomycotina</taxon>
        <taxon>Agaricomycetes</taxon>
        <taxon>Agaricomycetidae</taxon>
        <taxon>Agaricales</taxon>
        <taxon>Agaricineae</taxon>
        <taxon>Psathyrellaceae</taxon>
        <taxon>Coprinopsis</taxon>
    </lineage>
</organism>
<dbReference type="RefSeq" id="XP_002910082.1">
    <property type="nucleotide sequence ID" value="XM_002910036.1"/>
</dbReference>
<dbReference type="GO" id="GO:0030870">
    <property type="term" value="C:Mre11 complex"/>
    <property type="evidence" value="ECO:0007669"/>
    <property type="project" value="InterPro"/>
</dbReference>
<dbReference type="PANTHER" id="PTHR12162">
    <property type="entry name" value="NIBRIN-RELATED"/>
    <property type="match status" value="1"/>
</dbReference>
<evidence type="ECO:0000313" key="1">
    <source>
        <dbReference type="EMBL" id="EFI26588.1"/>
    </source>
</evidence>
<dbReference type="HOGENOM" id="CLU_837069_0_0_1"/>
<accession>D6RR05</accession>
<dbReference type="GO" id="GO:0003684">
    <property type="term" value="F:damaged DNA binding"/>
    <property type="evidence" value="ECO:0007669"/>
    <property type="project" value="TreeGrafter"/>
</dbReference>
<dbReference type="Proteomes" id="UP000001861">
    <property type="component" value="Unassembled WGS sequence"/>
</dbReference>
<sequence length="310" mass="34091">MWLLLGPFDGEQNDLSFTKTKLLKPDSKYLVGRKDAQILVRNKKISSEHGEFVVDSFSVEQAGTPGCRPTLTYNNFKKEWLTIRSSGREPQRNPQGQPIEVHSGDTLQIVNGITVQFGRVLWNPICCYSGAAKAQLPVPPESCASLGVNYTFDPAKDVTHHLISSYAATPTIATSLVGSAQFVTPAWLQEVVRLGTLPLDCDPSSGVPLEVSFALPPVSKYRPSFSPTLPAAQKDYSVWEPNEARLKMFHKFRFLCVGEKPREVPLDVRNLISKGEGSIEVFEVHSGVTKFQKALKRGSVKEGKTLGCSG</sequence>
<reference evidence="1 2" key="1">
    <citation type="journal article" date="2010" name="Proc. Natl. Acad. Sci. U.S.A.">
        <title>Insights into evolution of multicellular fungi from the assembled chromosomes of the mushroom Coprinopsis cinerea (Coprinus cinereus).</title>
        <authorList>
            <person name="Stajich J.E."/>
            <person name="Wilke S.K."/>
            <person name="Ahren D."/>
            <person name="Au C.H."/>
            <person name="Birren B.W."/>
            <person name="Borodovsky M."/>
            <person name="Burns C."/>
            <person name="Canback B."/>
            <person name="Casselton L.A."/>
            <person name="Cheng C.K."/>
            <person name="Deng J."/>
            <person name="Dietrich F.S."/>
            <person name="Fargo D.C."/>
            <person name="Farman M.L."/>
            <person name="Gathman A.C."/>
            <person name="Goldberg J."/>
            <person name="Guigo R."/>
            <person name="Hoegger P.J."/>
            <person name="Hooker J.B."/>
            <person name="Huggins A."/>
            <person name="James T.Y."/>
            <person name="Kamada T."/>
            <person name="Kilaru S."/>
            <person name="Kodira C."/>
            <person name="Kues U."/>
            <person name="Kupfer D."/>
            <person name="Kwan H.S."/>
            <person name="Lomsadze A."/>
            <person name="Li W."/>
            <person name="Lilly W.W."/>
            <person name="Ma L.J."/>
            <person name="Mackey A.J."/>
            <person name="Manning G."/>
            <person name="Martin F."/>
            <person name="Muraguchi H."/>
            <person name="Natvig D.O."/>
            <person name="Palmerini H."/>
            <person name="Ramesh M.A."/>
            <person name="Rehmeyer C.J."/>
            <person name="Roe B.A."/>
            <person name="Shenoy N."/>
            <person name="Stanke M."/>
            <person name="Ter-Hovhannisyan V."/>
            <person name="Tunlid A."/>
            <person name="Velagapudi R."/>
            <person name="Vision T.J."/>
            <person name="Zeng Q."/>
            <person name="Zolan M.E."/>
            <person name="Pukkila P.J."/>
        </authorList>
    </citation>
    <scope>NUCLEOTIDE SEQUENCE [LARGE SCALE GENOMIC DNA]</scope>
    <source>
        <strain evidence="2">Okayama-7 / 130 / ATCC MYA-4618 / FGSC 9003</strain>
    </source>
</reference>
<evidence type="ECO:0008006" key="3">
    <source>
        <dbReference type="Google" id="ProtNLM"/>
    </source>
</evidence>
<dbReference type="InParanoid" id="D6RR05"/>
<dbReference type="OMA" id="VTHHITS"/>
<dbReference type="EMBL" id="AACS02000013">
    <property type="protein sequence ID" value="EFI26588.1"/>
    <property type="molecule type" value="Genomic_DNA"/>
</dbReference>
<protein>
    <recommendedName>
        <fullName evidence="3">FHA domain-containing protein</fullName>
    </recommendedName>
</protein>
<dbReference type="KEGG" id="cci:CC1G_15802"/>
<gene>
    <name evidence="1" type="ORF">CC1G_15802</name>
</gene>
<keyword evidence="2" id="KW-1185">Reference proteome</keyword>
<dbReference type="InterPro" id="IPR040227">
    <property type="entry name" value="Nibrin-rel"/>
</dbReference>
<evidence type="ECO:0000313" key="2">
    <source>
        <dbReference type="Proteomes" id="UP000001861"/>
    </source>
</evidence>
<dbReference type="OrthoDB" id="552194at2759"/>
<dbReference type="VEuPathDB" id="FungiDB:CC1G_15802"/>
<dbReference type="AlphaFoldDB" id="D6RR05"/>
<name>D6RR05_COPC7</name>
<comment type="caution">
    <text evidence="1">The sequence shown here is derived from an EMBL/GenBank/DDBJ whole genome shotgun (WGS) entry which is preliminary data.</text>
</comment>
<dbReference type="PANTHER" id="PTHR12162:SF0">
    <property type="entry name" value="NIBRIN"/>
    <property type="match status" value="1"/>
</dbReference>
<proteinExistence type="predicted"/>
<dbReference type="InterPro" id="IPR008984">
    <property type="entry name" value="SMAD_FHA_dom_sf"/>
</dbReference>
<dbReference type="eggNOG" id="ENOG502R2KR">
    <property type="taxonomic scope" value="Eukaryota"/>
</dbReference>
<dbReference type="GeneID" id="9378519"/>
<dbReference type="GO" id="GO:0007095">
    <property type="term" value="P:mitotic G2 DNA damage checkpoint signaling"/>
    <property type="evidence" value="ECO:0007669"/>
    <property type="project" value="InterPro"/>
</dbReference>
<dbReference type="SUPFAM" id="SSF49879">
    <property type="entry name" value="SMAD/FHA domain"/>
    <property type="match status" value="1"/>
</dbReference>
<dbReference type="GO" id="GO:0000724">
    <property type="term" value="P:double-strand break repair via homologous recombination"/>
    <property type="evidence" value="ECO:0007669"/>
    <property type="project" value="TreeGrafter"/>
</dbReference>
<dbReference type="Gene3D" id="2.60.200.20">
    <property type="match status" value="1"/>
</dbReference>